<dbReference type="Proteomes" id="UP000290637">
    <property type="component" value="Chromosome"/>
</dbReference>
<dbReference type="EMBL" id="CP035913">
    <property type="protein sequence ID" value="QBE64810.1"/>
    <property type="molecule type" value="Genomic_DNA"/>
</dbReference>
<reference evidence="1 2" key="1">
    <citation type="submission" date="2019-02" db="EMBL/GenBank/DDBJ databases">
        <title>Draft Genome Sequences of Six Type Strains of the Genus Massilia.</title>
        <authorList>
            <person name="Miess H."/>
            <person name="Frediansyhah A."/>
            <person name="Gross H."/>
        </authorList>
    </citation>
    <scope>NUCLEOTIDE SEQUENCE [LARGE SCALE GENOMIC DNA]</scope>
    <source>
        <strain evidence="1 2">DSM 17473</strain>
    </source>
</reference>
<evidence type="ECO:0000313" key="1">
    <source>
        <dbReference type="EMBL" id="QBE64810.1"/>
    </source>
</evidence>
<gene>
    <name evidence="1" type="ORF">EWM63_18950</name>
</gene>
<dbReference type="AlphaFoldDB" id="A0A4P6L093"/>
<dbReference type="SUPFAM" id="SSF53756">
    <property type="entry name" value="UDP-Glycosyltransferase/glycogen phosphorylase"/>
    <property type="match status" value="1"/>
</dbReference>
<dbReference type="RefSeq" id="WP_130187925.1">
    <property type="nucleotide sequence ID" value="NZ_CP035913.1"/>
</dbReference>
<dbReference type="PANTHER" id="PTHR12526">
    <property type="entry name" value="GLYCOSYLTRANSFERASE"/>
    <property type="match status" value="1"/>
</dbReference>
<protein>
    <submittedName>
        <fullName evidence="1">Glycosyltransferase</fullName>
    </submittedName>
</protein>
<keyword evidence="2" id="KW-1185">Reference proteome</keyword>
<dbReference type="OrthoDB" id="8536760at2"/>
<dbReference type="GO" id="GO:0016740">
    <property type="term" value="F:transferase activity"/>
    <property type="evidence" value="ECO:0007669"/>
    <property type="project" value="UniProtKB-KW"/>
</dbReference>
<proteinExistence type="predicted"/>
<dbReference type="Gene3D" id="3.40.50.2000">
    <property type="entry name" value="Glycogen Phosphorylase B"/>
    <property type="match status" value="1"/>
</dbReference>
<accession>A0A4P6L093</accession>
<dbReference type="KEGG" id="plue:EWM63_18950"/>
<dbReference type="PANTHER" id="PTHR12526:SF630">
    <property type="entry name" value="GLYCOSYLTRANSFERASE"/>
    <property type="match status" value="1"/>
</dbReference>
<dbReference type="CDD" id="cd03801">
    <property type="entry name" value="GT4_PimA-like"/>
    <property type="match status" value="1"/>
</dbReference>
<organism evidence="1 2">
    <name type="scientific">Pseudoduganella lutea</name>
    <dbReference type="NCBI Taxonomy" id="321985"/>
    <lineage>
        <taxon>Bacteria</taxon>
        <taxon>Pseudomonadati</taxon>
        <taxon>Pseudomonadota</taxon>
        <taxon>Betaproteobacteria</taxon>
        <taxon>Burkholderiales</taxon>
        <taxon>Oxalobacteraceae</taxon>
        <taxon>Telluria group</taxon>
        <taxon>Pseudoduganella</taxon>
    </lineage>
</organism>
<keyword evidence="1" id="KW-0808">Transferase</keyword>
<dbReference type="Pfam" id="PF13692">
    <property type="entry name" value="Glyco_trans_1_4"/>
    <property type="match status" value="1"/>
</dbReference>
<evidence type="ECO:0000313" key="2">
    <source>
        <dbReference type="Proteomes" id="UP000290637"/>
    </source>
</evidence>
<sequence length="548" mass="62071">MNEQYPSKHVMSLSDEVPPNWDDAAYLARYADVAEAVKNGGFANGYAHFIANGLWEGREAATRSQVTKREPWPWSDELYLRANPGLKSALALHGLTATWHYQNAGRREGRPTGLEDVLQEFLDRTELEPWISEEMHKHSEYEPGLDFMPFPAPLHYTPLSKITWAEGMGKVKGYLRQQDYDFAFFLPWLKKGGADLASLYHIASLSARGLRTVVFLTENTDSEWLHRLPADVDVVPFGELFSEANLYCQAQIVYHLISALGPAKVHIINSHAAWEALKRFTRPMKSLAEIYVSLYCYDYTDIDEPVGYARFIRQCVHGVAGIYTDNTTFKNHLADDIGIDPGIIHVLPHPVSHRPLAKPYPHLSRKVLWASRLDRQKQPEILIEIAKRMPFVTFDVFGSAVVEHGDAIVQRLQSVPNIVYKGPFSSPSELTREQYRCFLYTSLWDGLPNILLEMLWAGMTVVAPDIGGIRADLGVDHCMIVKDISSPQAYIDALQWIIQHPSEAEQLRLRGQAYVRRRHNDENFDLALQASHYFPGSTGDDVAVLSEL</sequence>
<name>A0A4P6L093_9BURK</name>